<proteinExistence type="predicted"/>
<gene>
    <name evidence="1" type="ORF">EG327_000557</name>
</gene>
<reference evidence="1 2" key="1">
    <citation type="submission" date="2019-07" db="EMBL/GenBank/DDBJ databases">
        <title>Venturia inaequalis Genome Resource.</title>
        <authorList>
            <person name="Lichtner F.J."/>
        </authorList>
    </citation>
    <scope>NUCLEOTIDE SEQUENCE [LARGE SCALE GENOMIC DNA]</scope>
    <source>
        <strain evidence="1 2">DMI_063113</strain>
    </source>
</reference>
<organism evidence="1 2">
    <name type="scientific">Venturia inaequalis</name>
    <name type="common">Apple scab fungus</name>
    <dbReference type="NCBI Taxonomy" id="5025"/>
    <lineage>
        <taxon>Eukaryota</taxon>
        <taxon>Fungi</taxon>
        <taxon>Dikarya</taxon>
        <taxon>Ascomycota</taxon>
        <taxon>Pezizomycotina</taxon>
        <taxon>Dothideomycetes</taxon>
        <taxon>Pleosporomycetidae</taxon>
        <taxon>Venturiales</taxon>
        <taxon>Venturiaceae</taxon>
        <taxon>Venturia</taxon>
    </lineage>
</organism>
<dbReference type="EMBL" id="WNWR01001101">
    <property type="protein sequence ID" value="KAE9965375.1"/>
    <property type="molecule type" value="Genomic_DNA"/>
</dbReference>
<name>A0A8H3U8M8_VENIN</name>
<accession>A0A8H3U8M8</accession>
<dbReference type="AlphaFoldDB" id="A0A8H3U8M8"/>
<dbReference type="Proteomes" id="UP000490939">
    <property type="component" value="Unassembled WGS sequence"/>
</dbReference>
<keyword evidence="2" id="KW-1185">Reference proteome</keyword>
<sequence length="104" mass="11249">MGTVATLINIAGENAPPVAPPPKVILLYWLEGSTLRAIHCLIYASLGIDYRDKAPAGLNKAGDRWSSIRCLDSVRYAVVYVDLVTGIKAWRGLKSLDGRGLVLL</sequence>
<comment type="caution">
    <text evidence="1">The sequence shown here is derived from an EMBL/GenBank/DDBJ whole genome shotgun (WGS) entry which is preliminary data.</text>
</comment>
<evidence type="ECO:0000313" key="1">
    <source>
        <dbReference type="EMBL" id="KAE9965375.1"/>
    </source>
</evidence>
<protein>
    <submittedName>
        <fullName evidence="1">Uncharacterized protein</fullName>
    </submittedName>
</protein>
<evidence type="ECO:0000313" key="2">
    <source>
        <dbReference type="Proteomes" id="UP000490939"/>
    </source>
</evidence>